<comment type="similarity">
    <text evidence="7 15">In the N-terminal section; belongs to the PRA-CH family.</text>
</comment>
<keyword evidence="10 15" id="KW-0547">Nucleotide-binding</keyword>
<evidence type="ECO:0000256" key="14">
    <source>
        <dbReference type="ARBA" id="ARBA00023268"/>
    </source>
</evidence>
<dbReference type="EMBL" id="AMZN01000048">
    <property type="protein sequence ID" value="ELR70885.1"/>
    <property type="molecule type" value="Genomic_DNA"/>
</dbReference>
<evidence type="ECO:0000256" key="12">
    <source>
        <dbReference type="ARBA" id="ARBA00022840"/>
    </source>
</evidence>
<dbReference type="EC" id="3.6.1.31" evidence="15"/>
<evidence type="ECO:0000256" key="11">
    <source>
        <dbReference type="ARBA" id="ARBA00022801"/>
    </source>
</evidence>
<comment type="similarity">
    <text evidence="6 15">In the C-terminal section; belongs to the PRA-PH family.</text>
</comment>
<dbReference type="Pfam" id="PF01503">
    <property type="entry name" value="PRA-PH"/>
    <property type="match status" value="1"/>
</dbReference>
<feature type="region of interest" description="Phosphoribosyl-AMP cyclohydrolase" evidence="15">
    <location>
        <begin position="1"/>
        <end position="111"/>
    </location>
</feature>
<evidence type="ECO:0000256" key="5">
    <source>
        <dbReference type="ARBA" id="ARBA00005204"/>
    </source>
</evidence>
<evidence type="ECO:0000256" key="7">
    <source>
        <dbReference type="ARBA" id="ARBA00008299"/>
    </source>
</evidence>
<dbReference type="HAMAP" id="MF_01019">
    <property type="entry name" value="HisIE"/>
    <property type="match status" value="1"/>
</dbReference>
<evidence type="ECO:0000256" key="8">
    <source>
        <dbReference type="ARBA" id="ARBA00022490"/>
    </source>
</evidence>
<sequence>MDTNNIQPDFDKLNGLVPAIIQDAFTRKVLMLGFMNKDAFEKTLKEGKVTFYSRTKARLWTKGETSGNFLEVKNINVDCDNDTLLIEAVPTGPVCHTGTDTCFGVKNKSADLSFLEHTIQERKNNPKEGSYTNELLNKGINKVAQKVGEEAVELVIEAKDDNEVLFLNEAADLMYHYLVLLAAKGYELNDVVKVLRERHG</sequence>
<comment type="pathway">
    <text evidence="5 15">Amino-acid biosynthesis; L-histidine biosynthesis; L-histidine from 5-phospho-alpha-D-ribose 1-diphosphate: step 2/9.</text>
</comment>
<comment type="pathway">
    <text evidence="4 15">Amino-acid biosynthesis; L-histidine biosynthesis; L-histidine from 5-phospho-alpha-D-ribose 1-diphosphate: step 3/9.</text>
</comment>
<accession>L8JPX3</accession>
<dbReference type="InterPro" id="IPR038019">
    <property type="entry name" value="PRib_AMP_CycHydrolase_sf"/>
</dbReference>
<dbReference type="GO" id="GO:0000105">
    <property type="term" value="P:L-histidine biosynthetic process"/>
    <property type="evidence" value="ECO:0007669"/>
    <property type="project" value="UniProtKB-UniRule"/>
</dbReference>
<dbReference type="PANTHER" id="PTHR42945">
    <property type="entry name" value="HISTIDINE BIOSYNTHESIS BIFUNCTIONAL PROTEIN"/>
    <property type="match status" value="1"/>
</dbReference>
<dbReference type="Proteomes" id="UP000011135">
    <property type="component" value="Unassembled WGS sequence"/>
</dbReference>
<proteinExistence type="inferred from homology"/>
<keyword evidence="18" id="KW-1185">Reference proteome</keyword>
<feature type="domain" description="Phosphoribosyl-AMP cyclohydrolase" evidence="16">
    <location>
        <begin position="31"/>
        <end position="103"/>
    </location>
</feature>
<dbReference type="CDD" id="cd11534">
    <property type="entry name" value="NTP-PPase_HisIE_like"/>
    <property type="match status" value="1"/>
</dbReference>
<dbReference type="NCBIfam" id="TIGR03188">
    <property type="entry name" value="histidine_hisI"/>
    <property type="match status" value="1"/>
</dbReference>
<dbReference type="STRING" id="1237149.C900_03320"/>
<comment type="catalytic activity">
    <reaction evidence="1 15">
        <text>1-(5-phospho-beta-D-ribosyl)-5'-AMP + H2O = 1-(5-phospho-beta-D-ribosyl)-5-[(5-phospho-beta-D-ribosylamino)methylideneamino]imidazole-4-carboxamide</text>
        <dbReference type="Rhea" id="RHEA:20049"/>
        <dbReference type="ChEBI" id="CHEBI:15377"/>
        <dbReference type="ChEBI" id="CHEBI:58435"/>
        <dbReference type="ChEBI" id="CHEBI:59457"/>
        <dbReference type="EC" id="3.5.4.19"/>
    </reaction>
</comment>
<dbReference type="NCBIfam" id="NF000768">
    <property type="entry name" value="PRK00051.1"/>
    <property type="match status" value="1"/>
</dbReference>
<dbReference type="Gene3D" id="1.10.287.1080">
    <property type="entry name" value="MazG-like"/>
    <property type="match status" value="1"/>
</dbReference>
<dbReference type="HAMAP" id="MF_01020">
    <property type="entry name" value="HisE"/>
    <property type="match status" value="1"/>
</dbReference>
<dbReference type="RefSeq" id="WP_009580684.1">
    <property type="nucleotide sequence ID" value="NZ_AMZN01000048.1"/>
</dbReference>
<evidence type="ECO:0000256" key="1">
    <source>
        <dbReference type="ARBA" id="ARBA00000024"/>
    </source>
</evidence>
<evidence type="ECO:0000256" key="6">
    <source>
        <dbReference type="ARBA" id="ARBA00007731"/>
    </source>
</evidence>
<dbReference type="GO" id="GO:0005737">
    <property type="term" value="C:cytoplasm"/>
    <property type="evidence" value="ECO:0007669"/>
    <property type="project" value="UniProtKB-SubCell"/>
</dbReference>
<evidence type="ECO:0000256" key="10">
    <source>
        <dbReference type="ARBA" id="ARBA00022741"/>
    </source>
</evidence>
<dbReference type="InterPro" id="IPR021130">
    <property type="entry name" value="PRib-ATP_PPHydrolase-like"/>
</dbReference>
<dbReference type="GO" id="GO:0004636">
    <property type="term" value="F:phosphoribosyl-ATP diphosphatase activity"/>
    <property type="evidence" value="ECO:0007669"/>
    <property type="project" value="UniProtKB-UniRule"/>
</dbReference>
<organism evidence="17 18">
    <name type="scientific">Fulvivirga imtechensis AK7</name>
    <dbReference type="NCBI Taxonomy" id="1237149"/>
    <lineage>
        <taxon>Bacteria</taxon>
        <taxon>Pseudomonadati</taxon>
        <taxon>Bacteroidota</taxon>
        <taxon>Cytophagia</taxon>
        <taxon>Cytophagales</taxon>
        <taxon>Fulvivirgaceae</taxon>
        <taxon>Fulvivirga</taxon>
    </lineage>
</organism>
<dbReference type="NCBIfam" id="NF002747">
    <property type="entry name" value="PRK02759.1"/>
    <property type="match status" value="1"/>
</dbReference>
<dbReference type="PATRIC" id="fig|1237149.3.peg.3081"/>
<gene>
    <name evidence="15" type="primary">hisI</name>
    <name evidence="15" type="synonym">hisIE</name>
    <name evidence="17" type="ORF">C900_03320</name>
</gene>
<dbReference type="FunFam" id="1.10.287.1080:FF:000002">
    <property type="entry name" value="Histidine biosynthesis bifunctional protein HisIE"/>
    <property type="match status" value="1"/>
</dbReference>
<dbReference type="InterPro" id="IPR002496">
    <property type="entry name" value="PRib_AMP_CycHydrolase_dom"/>
</dbReference>
<name>L8JPX3_9BACT</name>
<dbReference type="eggNOG" id="COG0139">
    <property type="taxonomic scope" value="Bacteria"/>
</dbReference>
<evidence type="ECO:0000259" key="16">
    <source>
        <dbReference type="Pfam" id="PF01502"/>
    </source>
</evidence>
<dbReference type="InterPro" id="IPR023019">
    <property type="entry name" value="His_synth_HisIE"/>
</dbReference>
<dbReference type="PANTHER" id="PTHR42945:SF9">
    <property type="entry name" value="HISTIDINE BIOSYNTHESIS BIFUNCTIONAL PROTEIN HISIE"/>
    <property type="match status" value="1"/>
</dbReference>
<evidence type="ECO:0000256" key="15">
    <source>
        <dbReference type="HAMAP-Rule" id="MF_01019"/>
    </source>
</evidence>
<evidence type="ECO:0000313" key="17">
    <source>
        <dbReference type="EMBL" id="ELR70885.1"/>
    </source>
</evidence>
<keyword evidence="13 15" id="KW-0368">Histidine biosynthesis</keyword>
<keyword evidence="11 15" id="KW-0378">Hydrolase</keyword>
<dbReference type="EC" id="3.5.4.19" evidence="15"/>
<evidence type="ECO:0000256" key="13">
    <source>
        <dbReference type="ARBA" id="ARBA00023102"/>
    </source>
</evidence>
<dbReference type="Pfam" id="PF01502">
    <property type="entry name" value="PRA-CH"/>
    <property type="match status" value="1"/>
</dbReference>
<feature type="region of interest" description="Phosphoribosyl-ATP pyrophosphohydrolase" evidence="15">
    <location>
        <begin position="112"/>
        <end position="200"/>
    </location>
</feature>
<comment type="subcellular location">
    <subcellularLocation>
        <location evidence="3 15">Cytoplasm</location>
    </subcellularLocation>
</comment>
<protein>
    <recommendedName>
        <fullName evidence="15">Histidine biosynthesis bifunctional protein HisIE</fullName>
    </recommendedName>
    <domain>
        <recommendedName>
            <fullName evidence="15">Phosphoribosyl-AMP cyclohydrolase</fullName>
            <shortName evidence="15">PRA-CH</shortName>
            <ecNumber evidence="15">3.5.4.19</ecNumber>
        </recommendedName>
    </domain>
    <domain>
        <recommendedName>
            <fullName evidence="15">Phosphoribosyl-ATP pyrophosphatase</fullName>
            <shortName evidence="15">PRA-PH</shortName>
            <ecNumber evidence="15">3.6.1.31</ecNumber>
        </recommendedName>
    </domain>
</protein>
<evidence type="ECO:0000256" key="9">
    <source>
        <dbReference type="ARBA" id="ARBA00022605"/>
    </source>
</evidence>
<evidence type="ECO:0000256" key="2">
    <source>
        <dbReference type="ARBA" id="ARBA00001460"/>
    </source>
</evidence>
<dbReference type="AlphaFoldDB" id="L8JPX3"/>
<dbReference type="SUPFAM" id="SSF101386">
    <property type="entry name" value="all-alpha NTP pyrophosphatases"/>
    <property type="match status" value="1"/>
</dbReference>
<comment type="caution">
    <text evidence="17">The sequence shown here is derived from an EMBL/GenBank/DDBJ whole genome shotgun (WGS) entry which is preliminary data.</text>
</comment>
<dbReference type="Gene3D" id="3.10.20.810">
    <property type="entry name" value="Phosphoribosyl-AMP cyclohydrolase"/>
    <property type="match status" value="1"/>
</dbReference>
<comment type="catalytic activity">
    <reaction evidence="2 15">
        <text>1-(5-phospho-beta-D-ribosyl)-ATP + H2O = 1-(5-phospho-beta-D-ribosyl)-5'-AMP + diphosphate + H(+)</text>
        <dbReference type="Rhea" id="RHEA:22828"/>
        <dbReference type="ChEBI" id="CHEBI:15377"/>
        <dbReference type="ChEBI" id="CHEBI:15378"/>
        <dbReference type="ChEBI" id="CHEBI:33019"/>
        <dbReference type="ChEBI" id="CHEBI:59457"/>
        <dbReference type="ChEBI" id="CHEBI:73183"/>
        <dbReference type="EC" id="3.6.1.31"/>
    </reaction>
</comment>
<dbReference type="FunFam" id="3.10.20.810:FF:000001">
    <property type="entry name" value="Histidine biosynthesis bifunctional protein HisIE"/>
    <property type="match status" value="1"/>
</dbReference>
<dbReference type="InterPro" id="IPR008179">
    <property type="entry name" value="HisE"/>
</dbReference>
<keyword evidence="14 15" id="KW-0511">Multifunctional enzyme</keyword>
<dbReference type="UniPathway" id="UPA00031">
    <property type="reaction ID" value="UER00007"/>
</dbReference>
<reference evidence="17 18" key="1">
    <citation type="submission" date="2012-12" db="EMBL/GenBank/DDBJ databases">
        <title>Genome assembly of Fulvivirga imtechensis AK7.</title>
        <authorList>
            <person name="Nupur N."/>
            <person name="Khatri I."/>
            <person name="Kumar R."/>
            <person name="Subramanian S."/>
            <person name="Pinnaka A."/>
        </authorList>
    </citation>
    <scope>NUCLEOTIDE SEQUENCE [LARGE SCALE GENOMIC DNA]</scope>
    <source>
        <strain evidence="17 18">AK7</strain>
    </source>
</reference>
<dbReference type="GO" id="GO:0004635">
    <property type="term" value="F:phosphoribosyl-AMP cyclohydrolase activity"/>
    <property type="evidence" value="ECO:0007669"/>
    <property type="project" value="UniProtKB-UniRule"/>
</dbReference>
<dbReference type="GO" id="GO:0005524">
    <property type="term" value="F:ATP binding"/>
    <property type="evidence" value="ECO:0007669"/>
    <property type="project" value="UniProtKB-KW"/>
</dbReference>
<dbReference type="OrthoDB" id="9795769at2"/>
<dbReference type="SUPFAM" id="SSF141734">
    <property type="entry name" value="HisI-like"/>
    <property type="match status" value="1"/>
</dbReference>
<evidence type="ECO:0000256" key="3">
    <source>
        <dbReference type="ARBA" id="ARBA00004496"/>
    </source>
</evidence>
<evidence type="ECO:0000313" key="18">
    <source>
        <dbReference type="Proteomes" id="UP000011135"/>
    </source>
</evidence>
<keyword evidence="8 15" id="KW-0963">Cytoplasm</keyword>
<keyword evidence="9 15" id="KW-0028">Amino-acid biosynthesis</keyword>
<evidence type="ECO:0000256" key="4">
    <source>
        <dbReference type="ARBA" id="ARBA00005169"/>
    </source>
</evidence>
<dbReference type="eggNOG" id="COG0140">
    <property type="taxonomic scope" value="Bacteria"/>
</dbReference>
<keyword evidence="12 15" id="KW-0067">ATP-binding</keyword>